<proteinExistence type="predicted"/>
<dbReference type="GO" id="GO:0016746">
    <property type="term" value="F:acyltransferase activity"/>
    <property type="evidence" value="ECO:0007669"/>
    <property type="project" value="UniProtKB-KW"/>
</dbReference>
<evidence type="ECO:0000256" key="1">
    <source>
        <dbReference type="ARBA" id="ARBA00022679"/>
    </source>
</evidence>
<keyword evidence="5" id="KW-1185">Reference proteome</keyword>
<dbReference type="EC" id="2.3.1.-" evidence="4"/>
<dbReference type="Proteomes" id="UP000826651">
    <property type="component" value="Unassembled WGS sequence"/>
</dbReference>
<dbReference type="InterPro" id="IPR050832">
    <property type="entry name" value="Bact_Acetyltransf"/>
</dbReference>
<keyword evidence="2 4" id="KW-0012">Acyltransferase</keyword>
<reference evidence="4 5" key="1">
    <citation type="submission" date="2021-04" db="EMBL/GenBank/DDBJ databases">
        <title>Ruania sp. nov., isolated from sandy soil of mangrove forest.</title>
        <authorList>
            <person name="Ge X."/>
            <person name="Huang R."/>
            <person name="Liu W."/>
        </authorList>
    </citation>
    <scope>NUCLEOTIDE SEQUENCE [LARGE SCALE GENOMIC DNA]</scope>
    <source>
        <strain evidence="4 5">N2-46</strain>
    </source>
</reference>
<dbReference type="PROSITE" id="PS51186">
    <property type="entry name" value="GNAT"/>
    <property type="match status" value="1"/>
</dbReference>
<dbReference type="PANTHER" id="PTHR43877:SF2">
    <property type="entry name" value="AMINOALKYLPHOSPHONATE N-ACETYLTRANSFERASE-RELATED"/>
    <property type="match status" value="1"/>
</dbReference>
<feature type="domain" description="N-acetyltransferase" evidence="3">
    <location>
        <begin position="184"/>
        <end position="323"/>
    </location>
</feature>
<keyword evidence="1 4" id="KW-0808">Transferase</keyword>
<dbReference type="CDD" id="cd04301">
    <property type="entry name" value="NAT_SF"/>
    <property type="match status" value="1"/>
</dbReference>
<dbReference type="PANTHER" id="PTHR43877">
    <property type="entry name" value="AMINOALKYLPHOSPHONATE N-ACETYLTRANSFERASE-RELATED-RELATED"/>
    <property type="match status" value="1"/>
</dbReference>
<dbReference type="InterPro" id="IPR016181">
    <property type="entry name" value="Acyl_CoA_acyltransferase"/>
</dbReference>
<name>A0ABS7S5M5_9MICO</name>
<comment type="caution">
    <text evidence="4">The sequence shown here is derived from an EMBL/GenBank/DDBJ whole genome shotgun (WGS) entry which is preliminary data.</text>
</comment>
<dbReference type="EMBL" id="JAGSHT010000005">
    <property type="protein sequence ID" value="MBZ2195644.1"/>
    <property type="molecule type" value="Genomic_DNA"/>
</dbReference>
<dbReference type="InterPro" id="IPR000182">
    <property type="entry name" value="GNAT_dom"/>
</dbReference>
<dbReference type="Pfam" id="PF00583">
    <property type="entry name" value="Acetyltransf_1"/>
    <property type="match status" value="1"/>
</dbReference>
<sequence>MMTTTAPPPGAHLGLTWRALTAADVDTAADLADRAEAVDRSLHPFTRGRIEDLLLSPGTEPEHDSLAGFDGAGVLRAAGLLQVEPSHPRVMLWATLDPAWRGRGVGRALLGWQEGRAREILSAAPGRRGRIGVLVDEHLADRRRMCVAAGYAPTRTVHNLELPLPVDQGSAAPGRAIAAEPAGLRIVAWYPSAGDGARAVHDVAFDTAAAQDPQTWSGLLRRLRPAWSFVALDGGDVVGFVISSHDPELGDGRVAYTDLLAVRPDRAGAGIGRALLTTALHAYSADDMDVARLDVDARNPARDLYAGLGYRLRGSGVLYSIEL</sequence>
<accession>A0ABS7S5M5</accession>
<gene>
    <name evidence="4" type="ORF">KCQ71_05730</name>
</gene>
<evidence type="ECO:0000256" key="2">
    <source>
        <dbReference type="ARBA" id="ARBA00023315"/>
    </source>
</evidence>
<evidence type="ECO:0000313" key="4">
    <source>
        <dbReference type="EMBL" id="MBZ2195644.1"/>
    </source>
</evidence>
<dbReference type="SUPFAM" id="SSF55729">
    <property type="entry name" value="Acyl-CoA N-acyltransferases (Nat)"/>
    <property type="match status" value="2"/>
</dbReference>
<dbReference type="Gene3D" id="3.40.630.30">
    <property type="match status" value="1"/>
</dbReference>
<evidence type="ECO:0000259" key="3">
    <source>
        <dbReference type="PROSITE" id="PS51186"/>
    </source>
</evidence>
<evidence type="ECO:0000313" key="5">
    <source>
        <dbReference type="Proteomes" id="UP000826651"/>
    </source>
</evidence>
<organism evidence="4 5">
    <name type="scientific">Occultella gossypii</name>
    <dbReference type="NCBI Taxonomy" id="2800820"/>
    <lineage>
        <taxon>Bacteria</taxon>
        <taxon>Bacillati</taxon>
        <taxon>Actinomycetota</taxon>
        <taxon>Actinomycetes</taxon>
        <taxon>Micrococcales</taxon>
        <taxon>Ruaniaceae</taxon>
        <taxon>Occultella</taxon>
    </lineage>
</organism>
<protein>
    <submittedName>
        <fullName evidence="4">GNAT family N-acetyltransferase</fullName>
        <ecNumber evidence="4">2.3.1.-</ecNumber>
    </submittedName>
</protein>